<comment type="caution">
    <text evidence="2">The sequence shown here is derived from an EMBL/GenBank/DDBJ whole genome shotgun (WGS) entry which is preliminary data.</text>
</comment>
<feature type="compositionally biased region" description="Basic and acidic residues" evidence="1">
    <location>
        <begin position="78"/>
        <end position="91"/>
    </location>
</feature>
<dbReference type="Proteomes" id="UP001152803">
    <property type="component" value="Unassembled WGS sequence"/>
</dbReference>
<feature type="region of interest" description="Disordered" evidence="1">
    <location>
        <begin position="71"/>
        <end position="91"/>
    </location>
</feature>
<keyword evidence="3" id="KW-1185">Reference proteome</keyword>
<dbReference type="AlphaFoldDB" id="A0A9Q1DQ18"/>
<sequence>MQLVKCINADQKQHGFTAPALEAACLVLRYGNEDSIQEQKRDTLYSPFTRTFAGDWGLHLSFAYWCTNKNPSSRPKPLKTENPGRMDWRIY</sequence>
<proteinExistence type="predicted"/>
<protein>
    <submittedName>
        <fullName evidence="2">Uncharacterized protein</fullName>
    </submittedName>
</protein>
<name>A0A9Q1DQ18_CONCO</name>
<evidence type="ECO:0000256" key="1">
    <source>
        <dbReference type="SAM" id="MobiDB-lite"/>
    </source>
</evidence>
<evidence type="ECO:0000313" key="2">
    <source>
        <dbReference type="EMBL" id="KAJ8276564.1"/>
    </source>
</evidence>
<reference evidence="2" key="1">
    <citation type="journal article" date="2023" name="Science">
        <title>Genome structures resolve the early diversification of teleost fishes.</title>
        <authorList>
            <person name="Parey E."/>
            <person name="Louis A."/>
            <person name="Montfort J."/>
            <person name="Bouchez O."/>
            <person name="Roques C."/>
            <person name="Iampietro C."/>
            <person name="Lluch J."/>
            <person name="Castinel A."/>
            <person name="Donnadieu C."/>
            <person name="Desvignes T."/>
            <person name="Floi Bucao C."/>
            <person name="Jouanno E."/>
            <person name="Wen M."/>
            <person name="Mejri S."/>
            <person name="Dirks R."/>
            <person name="Jansen H."/>
            <person name="Henkel C."/>
            <person name="Chen W.J."/>
            <person name="Zahm M."/>
            <person name="Cabau C."/>
            <person name="Klopp C."/>
            <person name="Thompson A.W."/>
            <person name="Robinson-Rechavi M."/>
            <person name="Braasch I."/>
            <person name="Lecointre G."/>
            <person name="Bobe J."/>
            <person name="Postlethwait J.H."/>
            <person name="Berthelot C."/>
            <person name="Roest Crollius H."/>
            <person name="Guiguen Y."/>
        </authorList>
    </citation>
    <scope>NUCLEOTIDE SEQUENCE</scope>
    <source>
        <strain evidence="2">Concon-B</strain>
    </source>
</reference>
<dbReference type="EMBL" id="JAFJMO010000005">
    <property type="protein sequence ID" value="KAJ8276564.1"/>
    <property type="molecule type" value="Genomic_DNA"/>
</dbReference>
<gene>
    <name evidence="2" type="ORF">COCON_G00083160</name>
</gene>
<organism evidence="2 3">
    <name type="scientific">Conger conger</name>
    <name type="common">Conger eel</name>
    <name type="synonym">Muraena conger</name>
    <dbReference type="NCBI Taxonomy" id="82655"/>
    <lineage>
        <taxon>Eukaryota</taxon>
        <taxon>Metazoa</taxon>
        <taxon>Chordata</taxon>
        <taxon>Craniata</taxon>
        <taxon>Vertebrata</taxon>
        <taxon>Euteleostomi</taxon>
        <taxon>Actinopterygii</taxon>
        <taxon>Neopterygii</taxon>
        <taxon>Teleostei</taxon>
        <taxon>Anguilliformes</taxon>
        <taxon>Congridae</taxon>
        <taxon>Conger</taxon>
    </lineage>
</organism>
<evidence type="ECO:0000313" key="3">
    <source>
        <dbReference type="Proteomes" id="UP001152803"/>
    </source>
</evidence>
<accession>A0A9Q1DQ18</accession>